<dbReference type="SUPFAM" id="SSF53098">
    <property type="entry name" value="Ribonuclease H-like"/>
    <property type="match status" value="1"/>
</dbReference>
<dbReference type="InterPro" id="IPR012337">
    <property type="entry name" value="RNaseH-like_sf"/>
</dbReference>
<evidence type="ECO:0000256" key="11">
    <source>
        <dbReference type="ARBA" id="ARBA00023204"/>
    </source>
</evidence>
<evidence type="ECO:0000256" key="9">
    <source>
        <dbReference type="ARBA" id="ARBA00023125"/>
    </source>
</evidence>
<evidence type="ECO:0000256" key="12">
    <source>
        <dbReference type="ARBA" id="ARBA00029354"/>
    </source>
</evidence>
<dbReference type="InterPro" id="IPR020563">
    <property type="entry name" value="X-over_junc_endoDNase_Mg_BS"/>
</dbReference>
<reference evidence="15 16" key="1">
    <citation type="submission" date="2017-09" db="EMBL/GenBank/DDBJ databases">
        <title>Sequencing the genomes of two abundant thermophiles in Great Basin hot springs: Thermocrinis jamiesonii and novel Chloroflexi Thermoflexus hugenholtzii.</title>
        <authorList>
            <person name="Hedlund B."/>
        </authorList>
    </citation>
    <scope>NUCLEOTIDE SEQUENCE [LARGE SCALE GENOMIC DNA]</scope>
    <source>
        <strain evidence="15 16">G233</strain>
    </source>
</reference>
<dbReference type="HAMAP" id="MF_00034">
    <property type="entry name" value="RuvC"/>
    <property type="match status" value="1"/>
</dbReference>
<feature type="active site" evidence="13">
    <location>
        <position position="10"/>
    </location>
</feature>
<dbReference type="EMBL" id="PDJQ01000001">
    <property type="protein sequence ID" value="PFG73323.1"/>
    <property type="molecule type" value="Genomic_DNA"/>
</dbReference>
<feature type="binding site" evidence="13">
    <location>
        <position position="143"/>
    </location>
    <ligand>
        <name>Mg(2+)</name>
        <dbReference type="ChEBI" id="CHEBI:18420"/>
        <label>1</label>
    </ligand>
</feature>
<evidence type="ECO:0000256" key="4">
    <source>
        <dbReference type="ARBA" id="ARBA00022723"/>
    </source>
</evidence>
<keyword evidence="4 13" id="KW-0479">Metal-binding</keyword>
<comment type="subunit">
    <text evidence="13">Homodimer which binds Holliday junction (HJ) DNA. The HJ becomes 2-fold symmetrical on binding to RuvC with unstacked arms; it has a different conformation from HJ DNA in complex with RuvA. In the full resolvosome a probable DNA-RuvA(4)-RuvB(12)-RuvC(2) complex forms which resolves the HJ.</text>
</comment>
<dbReference type="NCBIfam" id="TIGR00228">
    <property type="entry name" value="ruvC"/>
    <property type="match status" value="1"/>
</dbReference>
<organism evidence="15 16">
    <name type="scientific">Tepidiforma thermophila (strain KCTC 52669 / CGMCC 1.13589 / G233)</name>
    <dbReference type="NCBI Taxonomy" id="2761530"/>
    <lineage>
        <taxon>Bacteria</taxon>
        <taxon>Bacillati</taxon>
        <taxon>Chloroflexota</taxon>
        <taxon>Tepidiformia</taxon>
        <taxon>Tepidiformales</taxon>
        <taxon>Tepidiformaceae</taxon>
        <taxon>Tepidiforma</taxon>
    </lineage>
</organism>
<comment type="subcellular location">
    <subcellularLocation>
        <location evidence="13">Cytoplasm</location>
    </subcellularLocation>
</comment>
<comment type="similarity">
    <text evidence="1 13">Belongs to the RuvC family.</text>
</comment>
<keyword evidence="10 13" id="KW-0233">DNA recombination</keyword>
<keyword evidence="16" id="KW-1185">Reference proteome</keyword>
<feature type="binding site" evidence="13">
    <location>
        <position position="70"/>
    </location>
    <ligand>
        <name>Mg(2+)</name>
        <dbReference type="ChEBI" id="CHEBI:18420"/>
        <label>2</label>
    </ligand>
</feature>
<keyword evidence="7 13" id="KW-0378">Hydrolase</keyword>
<dbReference type="Pfam" id="PF02075">
    <property type="entry name" value="RuvC"/>
    <property type="match status" value="1"/>
</dbReference>
<evidence type="ECO:0000256" key="3">
    <source>
        <dbReference type="ARBA" id="ARBA00022722"/>
    </source>
</evidence>
<comment type="function">
    <text evidence="13">The RuvA-RuvB-RuvC complex processes Holliday junction (HJ) DNA during genetic recombination and DNA repair. Endonuclease that resolves HJ intermediates. Cleaves cruciform DNA by making single-stranded nicks across the HJ at symmetrical positions within the homologous arms, yielding a 5'-phosphate and a 3'-hydroxyl group; requires a central core of homology in the junction. The consensus cleavage sequence is 5'-(A/T)TT(C/G)-3'. Cleavage occurs on the 3'-side of the TT dinucleotide at the point of strand exchange. HJ branch migration catalyzed by RuvA-RuvB allows RuvC to scan DNA until it finds its consensus sequence, where it cleaves and resolves the cruciform DNA.</text>
</comment>
<evidence type="ECO:0000256" key="10">
    <source>
        <dbReference type="ARBA" id="ARBA00023172"/>
    </source>
</evidence>
<evidence type="ECO:0000313" key="15">
    <source>
        <dbReference type="EMBL" id="PFG73323.1"/>
    </source>
</evidence>
<dbReference type="Proteomes" id="UP000223071">
    <property type="component" value="Unassembled WGS sequence"/>
</dbReference>
<dbReference type="GO" id="GO:0008821">
    <property type="term" value="F:crossover junction DNA endonuclease activity"/>
    <property type="evidence" value="ECO:0007669"/>
    <property type="project" value="UniProtKB-UniRule"/>
</dbReference>
<dbReference type="PANTHER" id="PTHR30194">
    <property type="entry name" value="CROSSOVER JUNCTION ENDODEOXYRIBONUCLEASE RUVC"/>
    <property type="match status" value="1"/>
</dbReference>
<proteinExistence type="inferred from homology"/>
<dbReference type="GO" id="GO:0003677">
    <property type="term" value="F:DNA binding"/>
    <property type="evidence" value="ECO:0007669"/>
    <property type="project" value="UniProtKB-KW"/>
</dbReference>
<dbReference type="EC" id="3.1.21.10" evidence="13 14"/>
<sequence>MGGVRIIGIDPGLGVTGYGVIEVDGGRALHVCHGVIRTRASDPRAARLVALRERVCAIARETGAAAAAVEAGFVGDNARSAMALGEARAAAIIGLADAGLEVAEYAPLLVKQTVAGFGRGEKEQVARMVAFQLGLAEPPSPADAADALAVAITHWAQGRLPR</sequence>
<keyword evidence="6 13" id="KW-0227">DNA damage</keyword>
<protein>
    <recommendedName>
        <fullName evidence="13 14">Crossover junction endodeoxyribonuclease RuvC</fullName>
        <ecNumber evidence="13 14">3.1.21.10</ecNumber>
    </recommendedName>
    <alternativeName>
        <fullName evidence="13">Holliday junction nuclease RuvC</fullName>
    </alternativeName>
    <alternativeName>
        <fullName evidence="13">Holliday junction resolvase RuvC</fullName>
    </alternativeName>
</protein>
<keyword evidence="3 13" id="KW-0540">Nuclease</keyword>
<dbReference type="Gene3D" id="3.30.420.10">
    <property type="entry name" value="Ribonuclease H-like superfamily/Ribonuclease H"/>
    <property type="match status" value="1"/>
</dbReference>
<dbReference type="InterPro" id="IPR002176">
    <property type="entry name" value="X-over_junc_endoDNase_RuvC"/>
</dbReference>
<keyword evidence="9 13" id="KW-0238">DNA-binding</keyword>
<dbReference type="AlphaFoldDB" id="A0A2A9HDC9"/>
<dbReference type="PANTHER" id="PTHR30194:SF3">
    <property type="entry name" value="CROSSOVER JUNCTION ENDODEOXYRIBONUCLEASE RUVC"/>
    <property type="match status" value="1"/>
</dbReference>
<evidence type="ECO:0000256" key="6">
    <source>
        <dbReference type="ARBA" id="ARBA00022763"/>
    </source>
</evidence>
<evidence type="ECO:0000256" key="8">
    <source>
        <dbReference type="ARBA" id="ARBA00022842"/>
    </source>
</evidence>
<dbReference type="GO" id="GO:0006281">
    <property type="term" value="P:DNA repair"/>
    <property type="evidence" value="ECO:0007669"/>
    <property type="project" value="UniProtKB-UniRule"/>
</dbReference>
<name>A0A2A9HDC9_TEPT2</name>
<dbReference type="InterPro" id="IPR036397">
    <property type="entry name" value="RNaseH_sf"/>
</dbReference>
<comment type="catalytic activity">
    <reaction evidence="12 13">
        <text>Endonucleolytic cleavage at a junction such as a reciprocal single-stranded crossover between two homologous DNA duplexes (Holliday junction).</text>
        <dbReference type="EC" id="3.1.21.10"/>
    </reaction>
</comment>
<dbReference type="PROSITE" id="PS01321">
    <property type="entry name" value="RUVC"/>
    <property type="match status" value="1"/>
</dbReference>
<comment type="caution">
    <text evidence="15">The sequence shown here is derived from an EMBL/GenBank/DDBJ whole genome shotgun (WGS) entry which is preliminary data.</text>
</comment>
<accession>A0A2A9HDC9</accession>
<evidence type="ECO:0000256" key="13">
    <source>
        <dbReference type="HAMAP-Rule" id="MF_00034"/>
    </source>
</evidence>
<dbReference type="GO" id="GO:0006310">
    <property type="term" value="P:DNA recombination"/>
    <property type="evidence" value="ECO:0007669"/>
    <property type="project" value="UniProtKB-UniRule"/>
</dbReference>
<gene>
    <name evidence="13" type="primary">ruvC</name>
    <name evidence="15" type="ORF">A9A59_0518</name>
</gene>
<evidence type="ECO:0000256" key="14">
    <source>
        <dbReference type="NCBIfam" id="TIGR00228"/>
    </source>
</evidence>
<keyword evidence="11 13" id="KW-0234">DNA repair</keyword>
<keyword evidence="2 13" id="KW-0963">Cytoplasm</keyword>
<dbReference type="PRINTS" id="PR00696">
    <property type="entry name" value="RSOLVASERUVC"/>
</dbReference>
<dbReference type="CDD" id="cd16962">
    <property type="entry name" value="RuvC"/>
    <property type="match status" value="1"/>
</dbReference>
<dbReference type="GO" id="GO:0000287">
    <property type="term" value="F:magnesium ion binding"/>
    <property type="evidence" value="ECO:0007669"/>
    <property type="project" value="UniProtKB-UniRule"/>
</dbReference>
<keyword evidence="5 13" id="KW-0255">Endonuclease</keyword>
<evidence type="ECO:0000256" key="5">
    <source>
        <dbReference type="ARBA" id="ARBA00022759"/>
    </source>
</evidence>
<evidence type="ECO:0000256" key="1">
    <source>
        <dbReference type="ARBA" id="ARBA00009518"/>
    </source>
</evidence>
<evidence type="ECO:0000313" key="16">
    <source>
        <dbReference type="Proteomes" id="UP000223071"/>
    </source>
</evidence>
<dbReference type="GO" id="GO:0005737">
    <property type="term" value="C:cytoplasm"/>
    <property type="evidence" value="ECO:0007669"/>
    <property type="project" value="UniProtKB-SubCell"/>
</dbReference>
<feature type="binding site" evidence="13">
    <location>
        <position position="10"/>
    </location>
    <ligand>
        <name>Mg(2+)</name>
        <dbReference type="ChEBI" id="CHEBI:18420"/>
        <label>1</label>
    </ligand>
</feature>
<feature type="active site" evidence="13">
    <location>
        <position position="143"/>
    </location>
</feature>
<keyword evidence="8 13" id="KW-0460">Magnesium</keyword>
<evidence type="ECO:0000256" key="7">
    <source>
        <dbReference type="ARBA" id="ARBA00022801"/>
    </source>
</evidence>
<feature type="active site" evidence="13">
    <location>
        <position position="70"/>
    </location>
</feature>
<dbReference type="FunFam" id="3.30.420.10:FF:000002">
    <property type="entry name" value="Crossover junction endodeoxyribonuclease RuvC"/>
    <property type="match status" value="1"/>
</dbReference>
<comment type="cofactor">
    <cofactor evidence="13">
        <name>Mg(2+)</name>
        <dbReference type="ChEBI" id="CHEBI:18420"/>
    </cofactor>
    <text evidence="13">Binds 2 Mg(2+) ion per subunit.</text>
</comment>
<evidence type="ECO:0000256" key="2">
    <source>
        <dbReference type="ARBA" id="ARBA00022490"/>
    </source>
</evidence>
<dbReference type="GO" id="GO:0048476">
    <property type="term" value="C:Holliday junction resolvase complex"/>
    <property type="evidence" value="ECO:0007669"/>
    <property type="project" value="UniProtKB-UniRule"/>
</dbReference>